<gene>
    <name evidence="1" type="ORF">MENTE1834_LOCUS31152</name>
</gene>
<accession>A0ACB0ZXA7</accession>
<dbReference type="Proteomes" id="UP001497535">
    <property type="component" value="Unassembled WGS sequence"/>
</dbReference>
<keyword evidence="2" id="KW-1185">Reference proteome</keyword>
<name>A0ACB0ZXA7_MELEN</name>
<evidence type="ECO:0000313" key="2">
    <source>
        <dbReference type="Proteomes" id="UP001497535"/>
    </source>
</evidence>
<proteinExistence type="predicted"/>
<evidence type="ECO:0000313" key="1">
    <source>
        <dbReference type="EMBL" id="CAK5083790.1"/>
    </source>
</evidence>
<dbReference type="EMBL" id="CAVMJV010000051">
    <property type="protein sequence ID" value="CAK5083790.1"/>
    <property type="molecule type" value="Genomic_DNA"/>
</dbReference>
<protein>
    <submittedName>
        <fullName evidence="1">Uncharacterized protein</fullName>
    </submittedName>
</protein>
<organism evidence="1 2">
    <name type="scientific">Meloidogyne enterolobii</name>
    <name type="common">Root-knot nematode worm</name>
    <name type="synonym">Meloidogyne mayaguensis</name>
    <dbReference type="NCBI Taxonomy" id="390850"/>
    <lineage>
        <taxon>Eukaryota</taxon>
        <taxon>Metazoa</taxon>
        <taxon>Ecdysozoa</taxon>
        <taxon>Nematoda</taxon>
        <taxon>Chromadorea</taxon>
        <taxon>Rhabditida</taxon>
        <taxon>Tylenchina</taxon>
        <taxon>Tylenchomorpha</taxon>
        <taxon>Tylenchoidea</taxon>
        <taxon>Meloidogynidae</taxon>
        <taxon>Meloidogyninae</taxon>
        <taxon>Meloidogyne</taxon>
    </lineage>
</organism>
<comment type="caution">
    <text evidence="1">The sequence shown here is derived from an EMBL/GenBank/DDBJ whole genome shotgun (WGS) entry which is preliminary data.</text>
</comment>
<sequence>MIFASLFLLPHLGVFLIWLSSFQSQFCVYEISGPILLSSHFQLYDLLICNALRLDFHCNCRGKFQNTHQ</sequence>
<reference evidence="1" key="1">
    <citation type="submission" date="2023-11" db="EMBL/GenBank/DDBJ databases">
        <authorList>
            <person name="Poullet M."/>
        </authorList>
    </citation>
    <scope>NUCLEOTIDE SEQUENCE</scope>
    <source>
        <strain evidence="1">E1834</strain>
    </source>
</reference>